<comment type="similarity">
    <text evidence="3">Belongs to the SPOT14 family.</text>
</comment>
<evidence type="ECO:0000256" key="1">
    <source>
        <dbReference type="ARBA" id="ARBA00004123"/>
    </source>
</evidence>
<evidence type="ECO:0000256" key="2">
    <source>
        <dbReference type="ARBA" id="ARBA00004496"/>
    </source>
</evidence>
<dbReference type="EMBL" id="JXLN01009982">
    <property type="protein sequence ID" value="KPM04835.1"/>
    <property type="molecule type" value="Genomic_DNA"/>
</dbReference>
<name>A0A132A2K1_SARSC</name>
<feature type="compositionally biased region" description="Polar residues" evidence="6">
    <location>
        <begin position="129"/>
        <end position="138"/>
    </location>
</feature>
<dbReference type="OrthoDB" id="5951908at2759"/>
<evidence type="ECO:0000313" key="7">
    <source>
        <dbReference type="EMBL" id="KPM04835.1"/>
    </source>
</evidence>
<comment type="subcellular location">
    <subcellularLocation>
        <location evidence="2">Cytoplasm</location>
    </subcellularLocation>
    <subcellularLocation>
        <location evidence="1">Nucleus</location>
    </subcellularLocation>
</comment>
<keyword evidence="5" id="KW-0539">Nucleus</keyword>
<dbReference type="PANTHER" id="PTHR14315">
    <property type="entry name" value="SPOT14 FAMILY MEMBER"/>
    <property type="match status" value="1"/>
</dbReference>
<dbReference type="AlphaFoldDB" id="A0A132A2K1"/>
<evidence type="ECO:0000256" key="4">
    <source>
        <dbReference type="ARBA" id="ARBA00022490"/>
    </source>
</evidence>
<feature type="compositionally biased region" description="Low complexity" evidence="6">
    <location>
        <begin position="142"/>
        <end position="153"/>
    </location>
</feature>
<dbReference type="InterPro" id="IPR009786">
    <property type="entry name" value="Spot_14"/>
</dbReference>
<dbReference type="VEuPathDB" id="VectorBase:SSCA009052"/>
<dbReference type="PANTHER" id="PTHR14315:SF17">
    <property type="entry name" value="MIP21584P"/>
    <property type="match status" value="1"/>
</dbReference>
<proteinExistence type="inferred from homology"/>
<accession>A0A132A2K1</accession>
<dbReference type="Proteomes" id="UP000616769">
    <property type="component" value="Unassembled WGS sequence"/>
</dbReference>
<reference evidence="7 8" key="1">
    <citation type="journal article" date="2015" name="Parasit. Vectors">
        <title>Draft genome of the scabies mite.</title>
        <authorList>
            <person name="Rider S.D.Jr."/>
            <person name="Morgan M.S."/>
            <person name="Arlian L.G."/>
        </authorList>
    </citation>
    <scope>NUCLEOTIDE SEQUENCE [LARGE SCALE GENOMIC DNA]</scope>
    <source>
        <strain evidence="7">Arlian Lab</strain>
    </source>
</reference>
<dbReference type="GO" id="GO:0046890">
    <property type="term" value="P:regulation of lipid biosynthetic process"/>
    <property type="evidence" value="ECO:0007669"/>
    <property type="project" value="TreeGrafter"/>
</dbReference>
<evidence type="ECO:0000256" key="3">
    <source>
        <dbReference type="ARBA" id="ARBA00009488"/>
    </source>
</evidence>
<protein>
    <submittedName>
        <fullName evidence="7">Uncharacterized protein</fullName>
    </submittedName>
</protein>
<feature type="compositionally biased region" description="Low complexity" evidence="6">
    <location>
        <begin position="99"/>
        <end position="109"/>
    </location>
</feature>
<organism evidence="7 8">
    <name type="scientific">Sarcoptes scabiei</name>
    <name type="common">Itch mite</name>
    <name type="synonym">Acarus scabiei</name>
    <dbReference type="NCBI Taxonomy" id="52283"/>
    <lineage>
        <taxon>Eukaryota</taxon>
        <taxon>Metazoa</taxon>
        <taxon>Ecdysozoa</taxon>
        <taxon>Arthropoda</taxon>
        <taxon>Chelicerata</taxon>
        <taxon>Arachnida</taxon>
        <taxon>Acari</taxon>
        <taxon>Acariformes</taxon>
        <taxon>Sarcoptiformes</taxon>
        <taxon>Astigmata</taxon>
        <taxon>Psoroptidia</taxon>
        <taxon>Sarcoptoidea</taxon>
        <taxon>Sarcoptidae</taxon>
        <taxon>Sarcoptinae</taxon>
        <taxon>Sarcoptes</taxon>
    </lineage>
</organism>
<gene>
    <name evidence="7" type="ORF">QR98_0032890</name>
</gene>
<dbReference type="GO" id="GO:0005634">
    <property type="term" value="C:nucleus"/>
    <property type="evidence" value="ECO:0007669"/>
    <property type="project" value="UniProtKB-SubCell"/>
</dbReference>
<evidence type="ECO:0000256" key="5">
    <source>
        <dbReference type="ARBA" id="ARBA00023242"/>
    </source>
</evidence>
<sequence>MLNPNSNFLDIDDVLSLGAEEQSRRKSQTTKEPMNYTNRAIVSFVDAVDKMNEEVLIPSRLKDLEVRETDANELMPLLNTVRKDLFSSSLFHKSFQPLSSGNNSGQNSGRVTPISNRSRRSSYSMSNGHPLSNGNSFPNGRASSPSPTLLAPPNGFVERKLSNPCPMNGSNDLSPDSLAQHLIPQLSLSFVHLGTSLSSLLDAAGHRLVDPNDNEGVIVEDRIHQITSCFMYHLSAIYTMMGHFTKTANYIVKRYHEQMENVC</sequence>
<dbReference type="Gene3D" id="6.10.140.1610">
    <property type="match status" value="1"/>
</dbReference>
<evidence type="ECO:0000313" key="8">
    <source>
        <dbReference type="Proteomes" id="UP000616769"/>
    </source>
</evidence>
<evidence type="ECO:0000256" key="6">
    <source>
        <dbReference type="SAM" id="MobiDB-lite"/>
    </source>
</evidence>
<keyword evidence="4" id="KW-0963">Cytoplasm</keyword>
<dbReference type="GO" id="GO:0005829">
    <property type="term" value="C:cytosol"/>
    <property type="evidence" value="ECO:0007669"/>
    <property type="project" value="TreeGrafter"/>
</dbReference>
<feature type="region of interest" description="Disordered" evidence="6">
    <location>
        <begin position="96"/>
        <end position="172"/>
    </location>
</feature>
<comment type="caution">
    <text evidence="7">The sequence shown here is derived from an EMBL/GenBank/DDBJ whole genome shotgun (WGS) entry which is preliminary data.</text>
</comment>
<dbReference type="InterPro" id="IPR053719">
    <property type="entry name" value="Lipogen_MT_Stabilize_sf"/>
</dbReference>